<proteinExistence type="predicted"/>
<feature type="region of interest" description="Disordered" evidence="2">
    <location>
        <begin position="933"/>
        <end position="978"/>
    </location>
</feature>
<dbReference type="Proteomes" id="UP000663792">
    <property type="component" value="Unassembled WGS sequence"/>
</dbReference>
<dbReference type="InterPro" id="IPR055354">
    <property type="entry name" value="DUF7507"/>
</dbReference>
<dbReference type="AlphaFoldDB" id="A0A938YBB8"/>
<name>A0A938YBB8_9ACTN</name>
<keyword evidence="3" id="KW-1133">Transmembrane helix</keyword>
<evidence type="ECO:0000259" key="4">
    <source>
        <dbReference type="Pfam" id="PF24346"/>
    </source>
</evidence>
<evidence type="ECO:0000256" key="3">
    <source>
        <dbReference type="SAM" id="Phobius"/>
    </source>
</evidence>
<keyword evidence="3" id="KW-0472">Membrane</keyword>
<protein>
    <recommendedName>
        <fullName evidence="4">DUF7507 domain-containing protein</fullName>
    </recommendedName>
</protein>
<gene>
    <name evidence="5" type="ORF">JL106_18845</name>
</gene>
<comment type="caution">
    <text evidence="5">The sequence shown here is derived from an EMBL/GenBank/DDBJ whole genome shotgun (WGS) entry which is preliminary data.</text>
</comment>
<sequence>MIHPIQTPVSSADTTDGTPLAATWTDSLASSTNVLSKVFNWSSTSLVGAPGIELALTLAGPILTSILGDEGPDLQDVLDELDDLQDDLQQMQQELSTISTQILQDGVDTEVGDCDLQISELESYRSTIDEANEDYLAWITALQDVRTSGTADAKNARDQFINSVIGTDLLVFDTELANAIDTIHTSLTSQAGIIQTCGQASMTTWKADNLPPATVGADSSGAWVDDREYYDGVTQVVQFWQIAESHALFLLQQAVLMKLGSEWPRHTDELTREDSQQICSLAVTAVPHLHSLCTSMQSYGSTTAYGYLTAEWAAAGVPYTDDDVILSIGSSTTSGVPGSVPFTAWVRDPGSSGIPWATTPQSWATTQTAATFDGIDNWLPAGSVQWEGLNSGYLATHTSVAPAEYPARGAWYTGSGGSSDIYAGSNLPEYRQFDLLTTMQSVTTTDGAAFTTAGVDQVWMPNETASQPLNSWDIAAGTCCDNTNPGYGFPPTWVTEGTALDASTHDANPFYGDTGLTVKCMVLTPDGVLCGDATVASWWVGQLQSSFSVVSSNFFTGNWTASGSFSVTPSSSTAGAFVASGLNAGCSPGPCGVGLNTMTSLPGWIVDFTSVDQVAFDAPDSPAAVWPASSVPTDPSCLSNWGMPTRCGPAMQAWLAANVPNPNVTGPVASTGPTITDSPAGLVCGAPTWAAPTDAGGAALVTGPTVTWTATGPDGTTSSATSTGTTPLPVSQLVTAAMDAPSALKVACSWTAWFADAAANVTHTTSESTPVALVSGAWVVEHAAVDVTLDAAHLEDGRRATAKLTVTNTGNVPLHDVQVSHQPGTVGSPAMSWPGRTGALQPGETATGTAIVDRSATADPGAAVPVGSRAGRSGGLLMTAAGITVTSTVQGTAPSGTVVTDTDRRDLLFADPTADPTSPTDAAPTVTVTVTPTTPEQQEAGSGDGFPWNSDRKAGPGGYPGDGPGNAAAQSPSGAPLASTGAAITPVLWVGGVLLLAGVTVLVLSRNRLLRHRSQH</sequence>
<organism evidence="5 6">
    <name type="scientific">Nakamurella leprariae</name>
    <dbReference type="NCBI Taxonomy" id="2803911"/>
    <lineage>
        <taxon>Bacteria</taxon>
        <taxon>Bacillati</taxon>
        <taxon>Actinomycetota</taxon>
        <taxon>Actinomycetes</taxon>
        <taxon>Nakamurellales</taxon>
        <taxon>Nakamurellaceae</taxon>
        <taxon>Nakamurella</taxon>
    </lineage>
</organism>
<keyword evidence="6" id="KW-1185">Reference proteome</keyword>
<evidence type="ECO:0000256" key="1">
    <source>
        <dbReference type="SAM" id="Coils"/>
    </source>
</evidence>
<dbReference type="RefSeq" id="WP_205262314.1">
    <property type="nucleotide sequence ID" value="NZ_JAERWK010000026.1"/>
</dbReference>
<dbReference type="EMBL" id="JAERWK010000026">
    <property type="protein sequence ID" value="MBM9469350.1"/>
    <property type="molecule type" value="Genomic_DNA"/>
</dbReference>
<feature type="compositionally biased region" description="Gly residues" evidence="2">
    <location>
        <begin position="955"/>
        <end position="964"/>
    </location>
</feature>
<evidence type="ECO:0000256" key="2">
    <source>
        <dbReference type="SAM" id="MobiDB-lite"/>
    </source>
</evidence>
<feature type="coiled-coil region" evidence="1">
    <location>
        <begin position="74"/>
        <end position="101"/>
    </location>
</feature>
<evidence type="ECO:0000313" key="5">
    <source>
        <dbReference type="EMBL" id="MBM9469350.1"/>
    </source>
</evidence>
<accession>A0A938YBB8</accession>
<keyword evidence="3" id="KW-0812">Transmembrane</keyword>
<reference evidence="5" key="1">
    <citation type="submission" date="2021-01" db="EMBL/GenBank/DDBJ databases">
        <title>YIM 132084 draft genome.</title>
        <authorList>
            <person name="An D."/>
        </authorList>
    </citation>
    <scope>NUCLEOTIDE SEQUENCE</scope>
    <source>
        <strain evidence="5">YIM 132084</strain>
    </source>
</reference>
<dbReference type="Pfam" id="PF24346">
    <property type="entry name" value="DUF7507"/>
    <property type="match status" value="1"/>
</dbReference>
<keyword evidence="1" id="KW-0175">Coiled coil</keyword>
<feature type="domain" description="DUF7507" evidence="4">
    <location>
        <begin position="797"/>
        <end position="850"/>
    </location>
</feature>
<evidence type="ECO:0000313" key="6">
    <source>
        <dbReference type="Proteomes" id="UP000663792"/>
    </source>
</evidence>
<feature type="transmembrane region" description="Helical" evidence="3">
    <location>
        <begin position="987"/>
        <end position="1005"/>
    </location>
</feature>